<accession>A0AAE1BV75</accession>
<reference evidence="4" key="1">
    <citation type="submission" date="2023-10" db="EMBL/GenBank/DDBJ databases">
        <title>Genome assemblies of two species of porcelain crab, Petrolisthes cinctipes and Petrolisthes manimaculis (Anomura: Porcellanidae).</title>
        <authorList>
            <person name="Angst P."/>
        </authorList>
    </citation>
    <scope>NUCLEOTIDE SEQUENCE</scope>
    <source>
        <strain evidence="4">PB745_01</strain>
        <tissue evidence="4">Gill</tissue>
    </source>
</reference>
<organism evidence="4 5">
    <name type="scientific">Petrolisthes cinctipes</name>
    <name type="common">Flat porcelain crab</name>
    <dbReference type="NCBI Taxonomy" id="88211"/>
    <lineage>
        <taxon>Eukaryota</taxon>
        <taxon>Metazoa</taxon>
        <taxon>Ecdysozoa</taxon>
        <taxon>Arthropoda</taxon>
        <taxon>Crustacea</taxon>
        <taxon>Multicrustacea</taxon>
        <taxon>Malacostraca</taxon>
        <taxon>Eumalacostraca</taxon>
        <taxon>Eucarida</taxon>
        <taxon>Decapoda</taxon>
        <taxon>Pleocyemata</taxon>
        <taxon>Anomura</taxon>
        <taxon>Galatheoidea</taxon>
        <taxon>Porcellanidae</taxon>
        <taxon>Petrolisthes</taxon>
    </lineage>
</organism>
<gene>
    <name evidence="4" type="ORF">Pcinc_036298</name>
</gene>
<name>A0AAE1BV75_PETCI</name>
<feature type="region of interest" description="Disordered" evidence="3">
    <location>
        <begin position="17"/>
        <end position="36"/>
    </location>
</feature>
<dbReference type="InterPro" id="IPR000618">
    <property type="entry name" value="Insect_cuticle"/>
</dbReference>
<sequence length="123" mass="13457">MLLTFALGLAAALPRPDQNAHTVKDERTDKGDGNFNYVIETSNDIYEERTGTVGSEGQSNMVGAYRFILPDGTVAEVTFTADENGFRPESPLLPTPHPLPAHALEQIRFAEQQRAEGIRSNGK</sequence>
<evidence type="ECO:0000313" key="4">
    <source>
        <dbReference type="EMBL" id="KAK3857465.1"/>
    </source>
</evidence>
<keyword evidence="5" id="KW-1185">Reference proteome</keyword>
<dbReference type="PRINTS" id="PR00947">
    <property type="entry name" value="CUTICLE"/>
</dbReference>
<evidence type="ECO:0000313" key="5">
    <source>
        <dbReference type="Proteomes" id="UP001286313"/>
    </source>
</evidence>
<dbReference type="EMBL" id="JAWQEG010005600">
    <property type="protein sequence ID" value="KAK3857465.1"/>
    <property type="molecule type" value="Genomic_DNA"/>
</dbReference>
<keyword evidence="1 2" id="KW-0193">Cuticle</keyword>
<dbReference type="InterPro" id="IPR050468">
    <property type="entry name" value="Cuticle_Struct_Prot"/>
</dbReference>
<evidence type="ECO:0000256" key="1">
    <source>
        <dbReference type="ARBA" id="ARBA00022460"/>
    </source>
</evidence>
<feature type="compositionally biased region" description="Basic and acidic residues" evidence="3">
    <location>
        <begin position="22"/>
        <end position="32"/>
    </location>
</feature>
<dbReference type="PROSITE" id="PS51155">
    <property type="entry name" value="CHIT_BIND_RR_2"/>
    <property type="match status" value="1"/>
</dbReference>
<dbReference type="PROSITE" id="PS00233">
    <property type="entry name" value="CHIT_BIND_RR_1"/>
    <property type="match status" value="1"/>
</dbReference>
<protein>
    <submittedName>
        <fullName evidence="4">Uncharacterized protein</fullName>
    </submittedName>
</protein>
<proteinExistence type="predicted"/>
<dbReference type="PANTHER" id="PTHR10380">
    <property type="entry name" value="CUTICLE PROTEIN"/>
    <property type="match status" value="1"/>
</dbReference>
<dbReference type="GO" id="GO:0008010">
    <property type="term" value="F:structural constituent of chitin-based larval cuticle"/>
    <property type="evidence" value="ECO:0007669"/>
    <property type="project" value="TreeGrafter"/>
</dbReference>
<dbReference type="AlphaFoldDB" id="A0AAE1BV75"/>
<dbReference type="InterPro" id="IPR031311">
    <property type="entry name" value="CHIT_BIND_RR_consensus"/>
</dbReference>
<dbReference type="GO" id="GO:0062129">
    <property type="term" value="C:chitin-based extracellular matrix"/>
    <property type="evidence" value="ECO:0007669"/>
    <property type="project" value="TreeGrafter"/>
</dbReference>
<comment type="caution">
    <text evidence="4">The sequence shown here is derived from an EMBL/GenBank/DDBJ whole genome shotgun (WGS) entry which is preliminary data.</text>
</comment>
<dbReference type="PANTHER" id="PTHR10380:SF173">
    <property type="entry name" value="CUTICULAR PROTEIN 47EF, ISOFORM C-RELATED"/>
    <property type="match status" value="1"/>
</dbReference>
<dbReference type="Proteomes" id="UP001286313">
    <property type="component" value="Unassembled WGS sequence"/>
</dbReference>
<evidence type="ECO:0000256" key="3">
    <source>
        <dbReference type="SAM" id="MobiDB-lite"/>
    </source>
</evidence>
<evidence type="ECO:0000256" key="2">
    <source>
        <dbReference type="PROSITE-ProRule" id="PRU00497"/>
    </source>
</evidence>
<dbReference type="Pfam" id="PF00379">
    <property type="entry name" value="Chitin_bind_4"/>
    <property type="match status" value="1"/>
</dbReference>